<evidence type="ECO:0000259" key="5">
    <source>
        <dbReference type="PROSITE" id="PS50931"/>
    </source>
</evidence>
<feature type="domain" description="HTH lysR-type" evidence="5">
    <location>
        <begin position="1"/>
        <end position="58"/>
    </location>
</feature>
<dbReference type="Pfam" id="PF00126">
    <property type="entry name" value="HTH_1"/>
    <property type="match status" value="1"/>
</dbReference>
<evidence type="ECO:0000256" key="1">
    <source>
        <dbReference type="ARBA" id="ARBA00009437"/>
    </source>
</evidence>
<dbReference type="RefSeq" id="WP_188318916.1">
    <property type="nucleotide sequence ID" value="NZ_JBHUFA010000015.1"/>
</dbReference>
<keyword evidence="4" id="KW-0804">Transcription</keyword>
<proteinExistence type="inferred from homology"/>
<dbReference type="InterPro" id="IPR000847">
    <property type="entry name" value="LysR_HTH_N"/>
</dbReference>
<evidence type="ECO:0000313" key="7">
    <source>
        <dbReference type="Proteomes" id="UP001597327"/>
    </source>
</evidence>
<dbReference type="PROSITE" id="PS50931">
    <property type="entry name" value="HTH_LYSR"/>
    <property type="match status" value="1"/>
</dbReference>
<keyword evidence="2" id="KW-0805">Transcription regulation</keyword>
<evidence type="ECO:0000256" key="2">
    <source>
        <dbReference type="ARBA" id="ARBA00023015"/>
    </source>
</evidence>
<evidence type="ECO:0000313" key="6">
    <source>
        <dbReference type="EMBL" id="MFD1697196.1"/>
    </source>
</evidence>
<dbReference type="EMBL" id="JBHUFA010000015">
    <property type="protein sequence ID" value="MFD1697196.1"/>
    <property type="molecule type" value="Genomic_DNA"/>
</dbReference>
<comment type="similarity">
    <text evidence="1">Belongs to the LysR transcriptional regulatory family.</text>
</comment>
<dbReference type="InterPro" id="IPR005119">
    <property type="entry name" value="LysR_subst-bd"/>
</dbReference>
<evidence type="ECO:0000256" key="4">
    <source>
        <dbReference type="ARBA" id="ARBA00023163"/>
    </source>
</evidence>
<dbReference type="Proteomes" id="UP001597327">
    <property type="component" value="Unassembled WGS sequence"/>
</dbReference>
<name>A0ABW4K082_9HYPH</name>
<sequence length="291" mass="32076">MDWNAVKVFLAVCETGSLVKAAKRIGVSHATVFRHMSALEEQVGTRLFDRVKGRYLLTDAGNEMREIGIGIVRSFEEIDRRVAGRDESAGGTVRLTAPYSFACTVLPRYLAQFSEAQPDISVELLVSNQEMNMSDRSADVALRVAEAPPEQLWGRRILSIDWAVYAAPAYLKTNAPLQSVEDLPQHRLIAPAGQLARHPAYGTILAGGQPLSAVCCDDLTTIASLAAEGHGATLLPDDMRRSDLSRLFAYPLAPPNCLWVLTHPDLRDLKRVTLLMGFLSNAFRRDPYWAV</sequence>
<dbReference type="PANTHER" id="PTHR30537:SF3">
    <property type="entry name" value="TRANSCRIPTIONAL REGULATORY PROTEIN"/>
    <property type="match status" value="1"/>
</dbReference>
<organism evidence="6 7">
    <name type="scientific">Roseibium aestuarii</name>
    <dbReference type="NCBI Taxonomy" id="2600299"/>
    <lineage>
        <taxon>Bacteria</taxon>
        <taxon>Pseudomonadati</taxon>
        <taxon>Pseudomonadota</taxon>
        <taxon>Alphaproteobacteria</taxon>
        <taxon>Hyphomicrobiales</taxon>
        <taxon>Stappiaceae</taxon>
        <taxon>Roseibium</taxon>
    </lineage>
</organism>
<dbReference type="InterPro" id="IPR036388">
    <property type="entry name" value="WH-like_DNA-bd_sf"/>
</dbReference>
<keyword evidence="3" id="KW-0238">DNA-binding</keyword>
<keyword evidence="7" id="KW-1185">Reference proteome</keyword>
<dbReference type="Gene3D" id="1.10.10.10">
    <property type="entry name" value="Winged helix-like DNA-binding domain superfamily/Winged helix DNA-binding domain"/>
    <property type="match status" value="1"/>
</dbReference>
<protein>
    <submittedName>
        <fullName evidence="6">LysR family transcriptional regulator</fullName>
    </submittedName>
</protein>
<comment type="caution">
    <text evidence="6">The sequence shown here is derived from an EMBL/GenBank/DDBJ whole genome shotgun (WGS) entry which is preliminary data.</text>
</comment>
<gene>
    <name evidence="6" type="ORF">ACFSC7_16890</name>
</gene>
<evidence type="ECO:0000256" key="3">
    <source>
        <dbReference type="ARBA" id="ARBA00023125"/>
    </source>
</evidence>
<dbReference type="Pfam" id="PF03466">
    <property type="entry name" value="LysR_substrate"/>
    <property type="match status" value="1"/>
</dbReference>
<reference evidence="7" key="1">
    <citation type="journal article" date="2019" name="Int. J. Syst. Evol. Microbiol.">
        <title>The Global Catalogue of Microorganisms (GCM) 10K type strain sequencing project: providing services to taxonomists for standard genome sequencing and annotation.</title>
        <authorList>
            <consortium name="The Broad Institute Genomics Platform"/>
            <consortium name="The Broad Institute Genome Sequencing Center for Infectious Disease"/>
            <person name="Wu L."/>
            <person name="Ma J."/>
        </authorList>
    </citation>
    <scope>NUCLEOTIDE SEQUENCE [LARGE SCALE GENOMIC DNA]</scope>
    <source>
        <strain evidence="7">JCM 3369</strain>
    </source>
</reference>
<dbReference type="SUPFAM" id="SSF46785">
    <property type="entry name" value="Winged helix' DNA-binding domain"/>
    <property type="match status" value="1"/>
</dbReference>
<dbReference type="InterPro" id="IPR036390">
    <property type="entry name" value="WH_DNA-bd_sf"/>
</dbReference>
<dbReference type="SUPFAM" id="SSF53850">
    <property type="entry name" value="Periplasmic binding protein-like II"/>
    <property type="match status" value="1"/>
</dbReference>
<dbReference type="Gene3D" id="3.40.190.290">
    <property type="match status" value="1"/>
</dbReference>
<dbReference type="InterPro" id="IPR058163">
    <property type="entry name" value="LysR-type_TF_proteobact-type"/>
</dbReference>
<accession>A0ABW4K082</accession>
<dbReference type="PANTHER" id="PTHR30537">
    <property type="entry name" value="HTH-TYPE TRANSCRIPTIONAL REGULATOR"/>
    <property type="match status" value="1"/>
</dbReference>